<comment type="subcellular location">
    <subcellularLocation>
        <location evidence="1">Cytoplasm</location>
        <location evidence="1">Cytoskeleton</location>
    </subcellularLocation>
</comment>
<dbReference type="AlphaFoldDB" id="A0AAV7UBL2"/>
<gene>
    <name evidence="7" type="ORF">NDU88_003107</name>
</gene>
<dbReference type="InterPro" id="IPR001752">
    <property type="entry name" value="Kinesin_motor_dom"/>
</dbReference>
<dbReference type="Gene3D" id="3.40.850.10">
    <property type="entry name" value="Kinesin motor domain"/>
    <property type="match status" value="1"/>
</dbReference>
<dbReference type="PANTHER" id="PTHR47969:SF33">
    <property type="entry name" value="KINESIN-LIKE PROTEIN"/>
    <property type="match status" value="1"/>
</dbReference>
<keyword evidence="5" id="KW-0505">Motor protein</keyword>
<dbReference type="InterPro" id="IPR027640">
    <property type="entry name" value="Kinesin-like_fam"/>
</dbReference>
<feature type="domain" description="Kinesin motor" evidence="6">
    <location>
        <begin position="23"/>
        <end position="223"/>
    </location>
</feature>
<sequence length="223" mass="25312">MSLFSHLSAGEQFADHEDLKQNNFSVAVRVRPLTNTEVQRGEKTVVYCPGESTLYVNHTSQEKVFRFDAVFDSTTSQEELFEESGVKRLIDLALSGYSCTVFAFGQTGSGKTYSLMGPPTRYEDHLMPRSLAGLIQRSFLYLLEQSQSRSADFTLSASYIEIYNEQVRDLLNPRLSDSLPVRWSKSRGFYVENLFTVEFESLDTVMALLHDGKVQKLDGFTRI</sequence>
<keyword evidence="4" id="KW-0963">Cytoplasm</keyword>
<keyword evidence="4" id="KW-0206">Cytoskeleton</keyword>
<dbReference type="GO" id="GO:0005875">
    <property type="term" value="C:microtubule associated complex"/>
    <property type="evidence" value="ECO:0007669"/>
    <property type="project" value="TreeGrafter"/>
</dbReference>
<keyword evidence="8" id="KW-1185">Reference proteome</keyword>
<protein>
    <recommendedName>
        <fullName evidence="6">Kinesin motor domain-containing protein</fullName>
    </recommendedName>
</protein>
<dbReference type="GO" id="GO:0051231">
    <property type="term" value="P:spindle elongation"/>
    <property type="evidence" value="ECO:0007669"/>
    <property type="project" value="TreeGrafter"/>
</dbReference>
<evidence type="ECO:0000313" key="7">
    <source>
        <dbReference type="EMBL" id="KAJ1186325.1"/>
    </source>
</evidence>
<evidence type="ECO:0000256" key="3">
    <source>
        <dbReference type="ARBA" id="ARBA00022840"/>
    </source>
</evidence>
<accession>A0AAV7UBL2</accession>
<dbReference type="GO" id="GO:0008017">
    <property type="term" value="F:microtubule binding"/>
    <property type="evidence" value="ECO:0007669"/>
    <property type="project" value="InterPro"/>
</dbReference>
<comment type="caution">
    <text evidence="7">The sequence shown here is derived from an EMBL/GenBank/DDBJ whole genome shotgun (WGS) entry which is preliminary data.</text>
</comment>
<proteinExistence type="inferred from homology"/>
<evidence type="ECO:0000256" key="5">
    <source>
        <dbReference type="PROSITE-ProRule" id="PRU00283"/>
    </source>
</evidence>
<dbReference type="GO" id="GO:0003777">
    <property type="term" value="F:microtubule motor activity"/>
    <property type="evidence" value="ECO:0007669"/>
    <property type="project" value="InterPro"/>
</dbReference>
<evidence type="ECO:0000256" key="2">
    <source>
        <dbReference type="ARBA" id="ARBA00022741"/>
    </source>
</evidence>
<name>A0AAV7UBL2_PLEWA</name>
<dbReference type="Proteomes" id="UP001066276">
    <property type="component" value="Chromosome 3_1"/>
</dbReference>
<dbReference type="Pfam" id="PF00225">
    <property type="entry name" value="Kinesin"/>
    <property type="match status" value="1"/>
</dbReference>
<dbReference type="PANTHER" id="PTHR47969">
    <property type="entry name" value="CHROMOSOME-ASSOCIATED KINESIN KIF4A-RELATED"/>
    <property type="match status" value="1"/>
</dbReference>
<dbReference type="PROSITE" id="PS50067">
    <property type="entry name" value="KINESIN_MOTOR_2"/>
    <property type="match status" value="1"/>
</dbReference>
<organism evidence="7 8">
    <name type="scientific">Pleurodeles waltl</name>
    <name type="common">Iberian ribbed newt</name>
    <dbReference type="NCBI Taxonomy" id="8319"/>
    <lineage>
        <taxon>Eukaryota</taxon>
        <taxon>Metazoa</taxon>
        <taxon>Chordata</taxon>
        <taxon>Craniata</taxon>
        <taxon>Vertebrata</taxon>
        <taxon>Euteleostomi</taxon>
        <taxon>Amphibia</taxon>
        <taxon>Batrachia</taxon>
        <taxon>Caudata</taxon>
        <taxon>Salamandroidea</taxon>
        <taxon>Salamandridae</taxon>
        <taxon>Pleurodelinae</taxon>
        <taxon>Pleurodeles</taxon>
    </lineage>
</organism>
<reference evidence="7" key="1">
    <citation type="journal article" date="2022" name="bioRxiv">
        <title>Sequencing and chromosome-scale assembly of the giantPleurodeles waltlgenome.</title>
        <authorList>
            <person name="Brown T."/>
            <person name="Elewa A."/>
            <person name="Iarovenko S."/>
            <person name="Subramanian E."/>
            <person name="Araus A.J."/>
            <person name="Petzold A."/>
            <person name="Susuki M."/>
            <person name="Suzuki K.-i.T."/>
            <person name="Hayashi T."/>
            <person name="Toyoda A."/>
            <person name="Oliveira C."/>
            <person name="Osipova E."/>
            <person name="Leigh N.D."/>
            <person name="Simon A."/>
            <person name="Yun M.H."/>
        </authorList>
    </citation>
    <scope>NUCLEOTIDE SEQUENCE</scope>
    <source>
        <strain evidence="7">20211129_DDA</strain>
        <tissue evidence="7">Liver</tissue>
    </source>
</reference>
<dbReference type="GO" id="GO:0005524">
    <property type="term" value="F:ATP binding"/>
    <property type="evidence" value="ECO:0007669"/>
    <property type="project" value="UniProtKB-UniRule"/>
</dbReference>
<comment type="similarity">
    <text evidence="5">Belongs to the TRAFAC class myosin-kinesin ATPase superfamily. Kinesin family.</text>
</comment>
<evidence type="ECO:0000256" key="1">
    <source>
        <dbReference type="ARBA" id="ARBA00004245"/>
    </source>
</evidence>
<keyword evidence="3 5" id="KW-0067">ATP-binding</keyword>
<dbReference type="InterPro" id="IPR036961">
    <property type="entry name" value="Kinesin_motor_dom_sf"/>
</dbReference>
<dbReference type="SMART" id="SM00129">
    <property type="entry name" value="KISc"/>
    <property type="match status" value="1"/>
</dbReference>
<dbReference type="GO" id="GO:0007052">
    <property type="term" value="P:mitotic spindle organization"/>
    <property type="evidence" value="ECO:0007669"/>
    <property type="project" value="TreeGrafter"/>
</dbReference>
<dbReference type="GO" id="GO:0007018">
    <property type="term" value="P:microtubule-based movement"/>
    <property type="evidence" value="ECO:0007669"/>
    <property type="project" value="InterPro"/>
</dbReference>
<dbReference type="EMBL" id="JANPWB010000005">
    <property type="protein sequence ID" value="KAJ1186325.1"/>
    <property type="molecule type" value="Genomic_DNA"/>
</dbReference>
<dbReference type="InterPro" id="IPR027417">
    <property type="entry name" value="P-loop_NTPase"/>
</dbReference>
<feature type="binding site" evidence="5">
    <location>
        <begin position="105"/>
        <end position="112"/>
    </location>
    <ligand>
        <name>ATP</name>
        <dbReference type="ChEBI" id="CHEBI:30616"/>
    </ligand>
</feature>
<evidence type="ECO:0000259" key="6">
    <source>
        <dbReference type="PROSITE" id="PS50067"/>
    </source>
</evidence>
<dbReference type="SUPFAM" id="SSF52540">
    <property type="entry name" value="P-loop containing nucleoside triphosphate hydrolases"/>
    <property type="match status" value="1"/>
</dbReference>
<evidence type="ECO:0000313" key="8">
    <source>
        <dbReference type="Proteomes" id="UP001066276"/>
    </source>
</evidence>
<keyword evidence="2 5" id="KW-0547">Nucleotide-binding</keyword>
<evidence type="ECO:0000256" key="4">
    <source>
        <dbReference type="ARBA" id="ARBA00023212"/>
    </source>
</evidence>